<evidence type="ECO:0000256" key="5">
    <source>
        <dbReference type="ARBA" id="ARBA00022833"/>
    </source>
</evidence>
<keyword evidence="4 7" id="KW-0378">Hydrolase</keyword>
<dbReference type="GO" id="GO:0016787">
    <property type="term" value="F:hydrolase activity"/>
    <property type="evidence" value="ECO:0007669"/>
    <property type="project" value="UniProtKB-KW"/>
</dbReference>
<dbReference type="InterPro" id="IPR036866">
    <property type="entry name" value="RibonucZ/Hydroxyglut_hydro"/>
</dbReference>
<comment type="similarity">
    <text evidence="2">Belongs to the metallo-beta-lactamase superfamily.</text>
</comment>
<dbReference type="EMBL" id="SIJL01000024">
    <property type="protein sequence ID" value="TBH15447.1"/>
    <property type="molecule type" value="Genomic_DNA"/>
</dbReference>
<name>A0A4Q9AWN5_9DEIN</name>
<reference evidence="7 8" key="1">
    <citation type="submission" date="2019-02" db="EMBL/GenBank/DDBJ databases">
        <title>Thermus sp. a novel from hot spring.</title>
        <authorList>
            <person name="Zhao Z."/>
        </authorList>
    </citation>
    <scope>NUCLEOTIDE SEQUENCE [LARGE SCALE GENOMIC DNA]</scope>
    <source>
        <strain evidence="7 8">CFH 72773T</strain>
    </source>
</reference>
<dbReference type="OrthoDB" id="9802897at2"/>
<dbReference type="GO" id="GO:0046872">
    <property type="term" value="F:metal ion binding"/>
    <property type="evidence" value="ECO:0007669"/>
    <property type="project" value="UniProtKB-KW"/>
</dbReference>
<evidence type="ECO:0000313" key="7">
    <source>
        <dbReference type="EMBL" id="TBH15447.1"/>
    </source>
</evidence>
<organism evidence="7 8">
    <name type="scientific">Thermus thermamylovorans</name>
    <dbReference type="NCBI Taxonomy" id="2509362"/>
    <lineage>
        <taxon>Bacteria</taxon>
        <taxon>Thermotogati</taxon>
        <taxon>Deinococcota</taxon>
        <taxon>Deinococci</taxon>
        <taxon>Thermales</taxon>
        <taxon>Thermaceae</taxon>
        <taxon>Thermus</taxon>
    </lineage>
</organism>
<gene>
    <name evidence="7" type="ORF">ETP66_11055</name>
</gene>
<keyword evidence="8" id="KW-1185">Reference proteome</keyword>
<sequence length="230" mass="25530">MRILPVWSGFPGRSHRGYLGLSSAYLVLASKTILYDTLGFGEREGLGQRLSALGVPLEAVEVVVLSHLHFDHAANVDLFPQAEVVVHERELDHAERVAQNPRRDPACLYVLLPLLERLRLRAVREEGELLPGLRLLHLPGHTPGLLGLEVQGAGALVSDAVKSRFDLEGPPALPCVDPEEALRSRLRVLKHPRIFPGHDVPLVRIGNRFVPEGMAELHLFYGEQEARFIL</sequence>
<dbReference type="RefSeq" id="WP_130842651.1">
    <property type="nucleotide sequence ID" value="NZ_SIJL01000024.1"/>
</dbReference>
<evidence type="ECO:0000313" key="8">
    <source>
        <dbReference type="Proteomes" id="UP000292858"/>
    </source>
</evidence>
<dbReference type="Proteomes" id="UP000292858">
    <property type="component" value="Unassembled WGS sequence"/>
</dbReference>
<keyword evidence="5" id="KW-0862">Zinc</keyword>
<dbReference type="PANTHER" id="PTHR42978">
    <property type="entry name" value="QUORUM-QUENCHING LACTONASE YTNP-RELATED-RELATED"/>
    <property type="match status" value="1"/>
</dbReference>
<keyword evidence="3" id="KW-0479">Metal-binding</keyword>
<evidence type="ECO:0000259" key="6">
    <source>
        <dbReference type="SMART" id="SM00849"/>
    </source>
</evidence>
<dbReference type="PANTHER" id="PTHR42978:SF2">
    <property type="entry name" value="102 KBASES UNSTABLE REGION: FROM 1 TO 119443"/>
    <property type="match status" value="1"/>
</dbReference>
<dbReference type="AlphaFoldDB" id="A0A4Q9AWN5"/>
<evidence type="ECO:0000256" key="2">
    <source>
        <dbReference type="ARBA" id="ARBA00007749"/>
    </source>
</evidence>
<comment type="cofactor">
    <cofactor evidence="1">
        <name>Zn(2+)</name>
        <dbReference type="ChEBI" id="CHEBI:29105"/>
    </cofactor>
</comment>
<dbReference type="SMART" id="SM00849">
    <property type="entry name" value="Lactamase_B"/>
    <property type="match status" value="1"/>
</dbReference>
<comment type="caution">
    <text evidence="7">The sequence shown here is derived from an EMBL/GenBank/DDBJ whole genome shotgun (WGS) entry which is preliminary data.</text>
</comment>
<dbReference type="SUPFAM" id="SSF56281">
    <property type="entry name" value="Metallo-hydrolase/oxidoreductase"/>
    <property type="match status" value="1"/>
</dbReference>
<evidence type="ECO:0000256" key="4">
    <source>
        <dbReference type="ARBA" id="ARBA00022801"/>
    </source>
</evidence>
<evidence type="ECO:0000256" key="1">
    <source>
        <dbReference type="ARBA" id="ARBA00001947"/>
    </source>
</evidence>
<dbReference type="Pfam" id="PF00753">
    <property type="entry name" value="Lactamase_B"/>
    <property type="match status" value="1"/>
</dbReference>
<feature type="domain" description="Metallo-beta-lactamase" evidence="6">
    <location>
        <begin position="21"/>
        <end position="198"/>
    </location>
</feature>
<dbReference type="InterPro" id="IPR001279">
    <property type="entry name" value="Metallo-B-lactamas"/>
</dbReference>
<accession>A0A4Q9AWN5</accession>
<evidence type="ECO:0000256" key="3">
    <source>
        <dbReference type="ARBA" id="ARBA00022723"/>
    </source>
</evidence>
<protein>
    <submittedName>
        <fullName evidence="7">MBL fold metallo-hydrolase</fullName>
    </submittedName>
</protein>
<dbReference type="InterPro" id="IPR051013">
    <property type="entry name" value="MBL_superfamily_lactonases"/>
</dbReference>
<dbReference type="Gene3D" id="3.60.15.10">
    <property type="entry name" value="Ribonuclease Z/Hydroxyacylglutathione hydrolase-like"/>
    <property type="match status" value="1"/>
</dbReference>
<proteinExistence type="inferred from homology"/>